<feature type="region of interest" description="Disordered" evidence="1">
    <location>
        <begin position="72"/>
        <end position="99"/>
    </location>
</feature>
<keyword evidence="3" id="KW-1185">Reference proteome</keyword>
<organism evidence="2 3">
    <name type="scientific">Austropuccinia psidii MF-1</name>
    <dbReference type="NCBI Taxonomy" id="1389203"/>
    <lineage>
        <taxon>Eukaryota</taxon>
        <taxon>Fungi</taxon>
        <taxon>Dikarya</taxon>
        <taxon>Basidiomycota</taxon>
        <taxon>Pucciniomycotina</taxon>
        <taxon>Pucciniomycetes</taxon>
        <taxon>Pucciniales</taxon>
        <taxon>Sphaerophragmiaceae</taxon>
        <taxon>Austropuccinia</taxon>
    </lineage>
</organism>
<comment type="caution">
    <text evidence="2">The sequence shown here is derived from an EMBL/GenBank/DDBJ whole genome shotgun (WGS) entry which is preliminary data.</text>
</comment>
<reference evidence="2" key="1">
    <citation type="submission" date="2021-03" db="EMBL/GenBank/DDBJ databases">
        <title>Draft genome sequence of rust myrtle Austropuccinia psidii MF-1, a brazilian biotype.</title>
        <authorList>
            <person name="Quecine M.C."/>
            <person name="Pachon D.M.R."/>
            <person name="Bonatelli M.L."/>
            <person name="Correr F.H."/>
            <person name="Franceschini L.M."/>
            <person name="Leite T.F."/>
            <person name="Margarido G.R.A."/>
            <person name="Almeida C.A."/>
            <person name="Ferrarezi J.A."/>
            <person name="Labate C.A."/>
        </authorList>
    </citation>
    <scope>NUCLEOTIDE SEQUENCE</scope>
    <source>
        <strain evidence="2">MF-1</strain>
    </source>
</reference>
<evidence type="ECO:0000313" key="2">
    <source>
        <dbReference type="EMBL" id="MBW0565037.1"/>
    </source>
</evidence>
<gene>
    <name evidence="2" type="ORF">O181_104752</name>
</gene>
<feature type="compositionally biased region" description="Basic and acidic residues" evidence="1">
    <location>
        <begin position="72"/>
        <end position="86"/>
    </location>
</feature>
<dbReference type="AlphaFoldDB" id="A0A9Q3JNQ4"/>
<sequence length="202" mass="23110">MKALTYEPYSDTLRVLDPSTGKIKVSQDYMQPRSDTTVILCQKPETLPYSSEICQPRMVLLPLLKDLYEDSDNHVSGHNNTKDHDNPSNNQRVFVPPPLMSESHSKNYEYVPFYQKAPKDFSSQLSEEKILESSICHRRPPDRLMLANVVTYKTAISDPLEKDKWSLAMKQEYDSLMNHNTGDLVPYPSNGTKVIGGMWQLV</sequence>
<protein>
    <submittedName>
        <fullName evidence="2">Uncharacterized protein</fullName>
    </submittedName>
</protein>
<name>A0A9Q3JNQ4_9BASI</name>
<accession>A0A9Q3JNQ4</accession>
<dbReference type="EMBL" id="AVOT02076776">
    <property type="protein sequence ID" value="MBW0565037.1"/>
    <property type="molecule type" value="Genomic_DNA"/>
</dbReference>
<evidence type="ECO:0000256" key="1">
    <source>
        <dbReference type="SAM" id="MobiDB-lite"/>
    </source>
</evidence>
<dbReference type="Proteomes" id="UP000765509">
    <property type="component" value="Unassembled WGS sequence"/>
</dbReference>
<evidence type="ECO:0000313" key="3">
    <source>
        <dbReference type="Proteomes" id="UP000765509"/>
    </source>
</evidence>
<proteinExistence type="predicted"/>